<proteinExistence type="predicted"/>
<dbReference type="EMBL" id="HBUF01564437">
    <property type="protein sequence ID" value="CAG6763830.1"/>
    <property type="molecule type" value="Transcribed_RNA"/>
</dbReference>
<dbReference type="EMBL" id="HBUF01215699">
    <property type="protein sequence ID" value="CAG6667109.1"/>
    <property type="molecule type" value="Transcribed_RNA"/>
</dbReference>
<sequence>MHILILYNTLHVGQLFLCLAQISAQLAVVFLQGNHFLLKVQRGQLFSGLFQDFIRFPRVIRGDADVIIPQTWITESSPCRTIFSTEWYGRWQTCKRIIGIQASQIFGMDGLFVDVRVVGHVGRLLRFGVVKTLIR</sequence>
<evidence type="ECO:0000313" key="1">
    <source>
        <dbReference type="EMBL" id="CAG6763830.1"/>
    </source>
</evidence>
<dbReference type="EMBL" id="HBUF01039944">
    <property type="protein sequence ID" value="CAG6617804.1"/>
    <property type="molecule type" value="Transcribed_RNA"/>
</dbReference>
<protein>
    <submittedName>
        <fullName evidence="1">Uncharacterized protein</fullName>
    </submittedName>
</protein>
<dbReference type="EMBL" id="HBUF01039945">
    <property type="protein sequence ID" value="CAG6617805.1"/>
    <property type="molecule type" value="Transcribed_RNA"/>
</dbReference>
<dbReference type="AlphaFoldDB" id="A0A8D9ETU6"/>
<reference evidence="1" key="1">
    <citation type="submission" date="2021-05" db="EMBL/GenBank/DDBJ databases">
        <authorList>
            <person name="Alioto T."/>
            <person name="Alioto T."/>
            <person name="Gomez Garrido J."/>
        </authorList>
    </citation>
    <scope>NUCLEOTIDE SEQUENCE</scope>
</reference>
<organism evidence="1">
    <name type="scientific">Cacopsylla melanoneura</name>
    <dbReference type="NCBI Taxonomy" id="428564"/>
    <lineage>
        <taxon>Eukaryota</taxon>
        <taxon>Metazoa</taxon>
        <taxon>Ecdysozoa</taxon>
        <taxon>Arthropoda</taxon>
        <taxon>Hexapoda</taxon>
        <taxon>Insecta</taxon>
        <taxon>Pterygota</taxon>
        <taxon>Neoptera</taxon>
        <taxon>Paraneoptera</taxon>
        <taxon>Hemiptera</taxon>
        <taxon>Sternorrhyncha</taxon>
        <taxon>Psylloidea</taxon>
        <taxon>Psyllidae</taxon>
        <taxon>Psyllinae</taxon>
        <taxon>Cacopsylla</taxon>
    </lineage>
</organism>
<name>A0A8D9ETU6_9HEMI</name>
<accession>A0A8D9ETU6</accession>
<dbReference type="EMBL" id="HBUF01215700">
    <property type="protein sequence ID" value="CAG6667110.1"/>
    <property type="molecule type" value="Transcribed_RNA"/>
</dbReference>
<dbReference type="EMBL" id="HBUF01564438">
    <property type="protein sequence ID" value="CAG6763831.1"/>
    <property type="molecule type" value="Transcribed_RNA"/>
</dbReference>